<reference evidence="4" key="1">
    <citation type="submission" date="2023-10" db="EMBL/GenBank/DDBJ databases">
        <authorList>
            <person name="Chen Y."/>
            <person name="Shah S."/>
            <person name="Dougan E. K."/>
            <person name="Thang M."/>
            <person name="Chan C."/>
        </authorList>
    </citation>
    <scope>NUCLEOTIDE SEQUENCE [LARGE SCALE GENOMIC DNA]</scope>
</reference>
<dbReference type="PROSITE" id="PS50102">
    <property type="entry name" value="RRM"/>
    <property type="match status" value="1"/>
</dbReference>
<evidence type="ECO:0000313" key="5">
    <source>
        <dbReference type="Proteomes" id="UP001189429"/>
    </source>
</evidence>
<gene>
    <name evidence="4" type="ORF">PCOR1329_LOCUS14452</name>
</gene>
<evidence type="ECO:0000256" key="1">
    <source>
        <dbReference type="ARBA" id="ARBA00022884"/>
    </source>
</evidence>
<keyword evidence="1 2" id="KW-0694">RNA-binding</keyword>
<dbReference type="PANTHER" id="PTHR48027">
    <property type="entry name" value="HETEROGENEOUS NUCLEAR RIBONUCLEOPROTEIN 87F-RELATED"/>
    <property type="match status" value="1"/>
</dbReference>
<accession>A0ABN9QT83</accession>
<dbReference type="Proteomes" id="UP001189429">
    <property type="component" value="Unassembled WGS sequence"/>
</dbReference>
<dbReference type="InterPro" id="IPR000504">
    <property type="entry name" value="RRM_dom"/>
</dbReference>
<organism evidence="4 5">
    <name type="scientific">Prorocentrum cordatum</name>
    <dbReference type="NCBI Taxonomy" id="2364126"/>
    <lineage>
        <taxon>Eukaryota</taxon>
        <taxon>Sar</taxon>
        <taxon>Alveolata</taxon>
        <taxon>Dinophyceae</taxon>
        <taxon>Prorocentrales</taxon>
        <taxon>Prorocentraceae</taxon>
        <taxon>Prorocentrum</taxon>
    </lineage>
</organism>
<dbReference type="Pfam" id="PF00076">
    <property type="entry name" value="RRM_1"/>
    <property type="match status" value="1"/>
</dbReference>
<dbReference type="EMBL" id="CAUYUJ010004322">
    <property type="protein sequence ID" value="CAK0809119.1"/>
    <property type="molecule type" value="Genomic_DNA"/>
</dbReference>
<keyword evidence="5" id="KW-1185">Reference proteome</keyword>
<dbReference type="InterPro" id="IPR012677">
    <property type="entry name" value="Nucleotide-bd_a/b_plait_sf"/>
</dbReference>
<dbReference type="InterPro" id="IPR052462">
    <property type="entry name" value="SLIRP/GR-RBP-like"/>
</dbReference>
<dbReference type="CDD" id="cd00590">
    <property type="entry name" value="RRM_SF"/>
    <property type="match status" value="1"/>
</dbReference>
<name>A0ABN9QT83_9DINO</name>
<dbReference type="Gene3D" id="3.30.70.330">
    <property type="match status" value="2"/>
</dbReference>
<dbReference type="SUPFAM" id="SSF54928">
    <property type="entry name" value="RNA-binding domain, RBD"/>
    <property type="match status" value="2"/>
</dbReference>
<protein>
    <recommendedName>
        <fullName evidence="3">RRM domain-containing protein</fullName>
    </recommendedName>
</protein>
<evidence type="ECO:0000256" key="2">
    <source>
        <dbReference type="PROSITE-ProRule" id="PRU00176"/>
    </source>
</evidence>
<dbReference type="SMART" id="SM00360">
    <property type="entry name" value="RRM"/>
    <property type="match status" value="2"/>
</dbReference>
<comment type="caution">
    <text evidence="4">The sequence shown here is derived from an EMBL/GenBank/DDBJ whole genome shotgun (WGS) entry which is preliminary data.</text>
</comment>
<evidence type="ECO:0000313" key="4">
    <source>
        <dbReference type="EMBL" id="CAK0809119.1"/>
    </source>
</evidence>
<feature type="domain" description="RRM" evidence="3">
    <location>
        <begin position="167"/>
        <end position="247"/>
    </location>
</feature>
<sequence length="259" mass="26358">MAEPEASNVLVISSLPSGIDEKMVKQVLGPYGGIRFLTMQPHQRAARITFSDAGEAKWIRENLDGNIPEGLTEPVAVRYAPTAAAPRPAVTGGGGCGGGDGGGWGGGGKGGGGKGGGGYSPYGGGDWGGKCGGKGDLGGKGGGPGITVIKQGLRWSLPGSGWQAGDPELYIGGLPPDTTDGDLYEIFATFGAIPPRGVKAMLSPEGQCTGVGFVNFIKLEDAQRACEALNGTMLPNGQWMKVNLKRRVNKGEGKGKESA</sequence>
<dbReference type="InterPro" id="IPR035979">
    <property type="entry name" value="RBD_domain_sf"/>
</dbReference>
<proteinExistence type="predicted"/>
<evidence type="ECO:0000259" key="3">
    <source>
        <dbReference type="PROSITE" id="PS50102"/>
    </source>
</evidence>